<keyword evidence="1" id="KW-0812">Transmembrane</keyword>
<gene>
    <name evidence="2" type="ORF">Y882_11815</name>
</gene>
<dbReference type="EMBL" id="JPLA01000028">
    <property type="protein sequence ID" value="KLD63447.1"/>
    <property type="molecule type" value="Genomic_DNA"/>
</dbReference>
<comment type="caution">
    <text evidence="2">The sequence shown here is derived from an EMBL/GenBank/DDBJ whole genome shotgun (WGS) entry which is preliminary data.</text>
</comment>
<keyword evidence="1" id="KW-0472">Membrane</keyword>
<dbReference type="AlphaFoldDB" id="A0A0G9H6X0"/>
<keyword evidence="1" id="KW-1133">Transmembrane helix</keyword>
<evidence type="ECO:0000313" key="3">
    <source>
        <dbReference type="Proteomes" id="UP000035481"/>
    </source>
</evidence>
<dbReference type="InterPro" id="IPR025495">
    <property type="entry name" value="DUF4386"/>
</dbReference>
<evidence type="ECO:0000256" key="1">
    <source>
        <dbReference type="SAM" id="Phobius"/>
    </source>
</evidence>
<dbReference type="OrthoDB" id="5421633at2"/>
<name>A0A0G9H6X0_9GAMM</name>
<feature type="transmembrane region" description="Helical" evidence="1">
    <location>
        <begin position="12"/>
        <end position="35"/>
    </location>
</feature>
<feature type="transmembrane region" description="Helical" evidence="1">
    <location>
        <begin position="151"/>
        <end position="172"/>
    </location>
</feature>
<dbReference type="RefSeq" id="WP_052949936.1">
    <property type="nucleotide sequence ID" value="NZ_JPLA01000028.1"/>
</dbReference>
<feature type="transmembrane region" description="Helical" evidence="1">
    <location>
        <begin position="99"/>
        <end position="117"/>
    </location>
</feature>
<dbReference type="Pfam" id="PF14329">
    <property type="entry name" value="DUF4386"/>
    <property type="match status" value="1"/>
</dbReference>
<sequence>MPVRIAEASPRLRARITGLVYLLYFLTAIAAEVVVGRGRQLAYAAVTLLAYAFYVALTLLLYRMFKPVHARLSLLAAVFSLVGCAIEVLGVFLPAFRGVLPLAFFGPYCLLIGYLIVRSNFLPRFLGVLMMLAGLGWLIFLTPLASQWSSYLKGLGFVAELLLCLWLMVVGVRVPHGQEKTRGHILE</sequence>
<accession>A0A0G9H6X0</accession>
<feature type="transmembrane region" description="Helical" evidence="1">
    <location>
        <begin position="74"/>
        <end position="93"/>
    </location>
</feature>
<evidence type="ECO:0008006" key="4">
    <source>
        <dbReference type="Google" id="ProtNLM"/>
    </source>
</evidence>
<protein>
    <recommendedName>
        <fullName evidence="4">DUF4386 family protein</fullName>
    </recommendedName>
</protein>
<feature type="transmembrane region" description="Helical" evidence="1">
    <location>
        <begin position="124"/>
        <end position="145"/>
    </location>
</feature>
<dbReference type="Proteomes" id="UP000035481">
    <property type="component" value="Unassembled WGS sequence"/>
</dbReference>
<organism evidence="2 3">
    <name type="scientific">Dyella japonica DSM 16301</name>
    <dbReference type="NCBI Taxonomy" id="1440762"/>
    <lineage>
        <taxon>Bacteria</taxon>
        <taxon>Pseudomonadati</taxon>
        <taxon>Pseudomonadota</taxon>
        <taxon>Gammaproteobacteria</taxon>
        <taxon>Lysobacterales</taxon>
        <taxon>Rhodanobacteraceae</taxon>
        <taxon>Dyella</taxon>
    </lineage>
</organism>
<evidence type="ECO:0000313" key="2">
    <source>
        <dbReference type="EMBL" id="KLD63447.1"/>
    </source>
</evidence>
<proteinExistence type="predicted"/>
<dbReference type="STRING" id="1440762.Y882_11815"/>
<reference evidence="2 3" key="1">
    <citation type="journal article" date="2015" name="Antonie Van Leeuwenhoek">
        <title>A phylogenomic and molecular marker based taxonomic framework for the order Xanthomonadales: proposal to transfer the families Algiphilaceae and Solimonadaceae to the order Nevskiales ord. nov. and to create a new family within the order Xanthomonadales, the family Rhodanobacteraceae fam. nov., containing the genus Rhodanobacter and its closest relatives.</title>
        <authorList>
            <person name="Naushad S."/>
            <person name="Adeolu M."/>
            <person name="Wong S."/>
            <person name="Sohail M."/>
            <person name="Schellhorn H.E."/>
            <person name="Gupta R.S."/>
        </authorList>
    </citation>
    <scope>NUCLEOTIDE SEQUENCE [LARGE SCALE GENOMIC DNA]</scope>
    <source>
        <strain evidence="2 3">DSM 16301</strain>
    </source>
</reference>
<dbReference type="PATRIC" id="fig|1440762.4.peg.1863"/>
<feature type="transmembrane region" description="Helical" evidence="1">
    <location>
        <begin position="41"/>
        <end position="62"/>
    </location>
</feature>